<proteinExistence type="predicted"/>
<protein>
    <recommendedName>
        <fullName evidence="4">Copia protein</fullName>
    </recommendedName>
</protein>
<dbReference type="Proteomes" id="UP000075243">
    <property type="component" value="Unassembled WGS sequence"/>
</dbReference>
<organism evidence="2 3">
    <name type="scientific">Cajanus cajan</name>
    <name type="common">Pigeon pea</name>
    <name type="synonym">Cajanus indicus</name>
    <dbReference type="NCBI Taxonomy" id="3821"/>
    <lineage>
        <taxon>Eukaryota</taxon>
        <taxon>Viridiplantae</taxon>
        <taxon>Streptophyta</taxon>
        <taxon>Embryophyta</taxon>
        <taxon>Tracheophyta</taxon>
        <taxon>Spermatophyta</taxon>
        <taxon>Magnoliopsida</taxon>
        <taxon>eudicotyledons</taxon>
        <taxon>Gunneridae</taxon>
        <taxon>Pentapetalae</taxon>
        <taxon>rosids</taxon>
        <taxon>fabids</taxon>
        <taxon>Fabales</taxon>
        <taxon>Fabaceae</taxon>
        <taxon>Papilionoideae</taxon>
        <taxon>50 kb inversion clade</taxon>
        <taxon>NPAAA clade</taxon>
        <taxon>indigoferoid/millettioid clade</taxon>
        <taxon>Phaseoleae</taxon>
        <taxon>Cajanus</taxon>
    </lineage>
</organism>
<evidence type="ECO:0000313" key="2">
    <source>
        <dbReference type="EMBL" id="KYP78875.1"/>
    </source>
</evidence>
<sequence>LLVEFDDVFPSDLPPFRGIEHQIDFVPGASLPEKKSKFISKKKKAYIALEDNASTTSSDSEQCRNPISSRIPKPRTKQTMWYLENGYLKHMIGDKSKFISLQVYFTKPIPKERFYKLRKNLGIISESNLT</sequence>
<evidence type="ECO:0000256" key="1">
    <source>
        <dbReference type="SAM" id="MobiDB-lite"/>
    </source>
</evidence>
<dbReference type="EMBL" id="AGCT01063759">
    <property type="protein sequence ID" value="KYP78875.1"/>
    <property type="molecule type" value="Genomic_DNA"/>
</dbReference>
<feature type="compositionally biased region" description="Polar residues" evidence="1">
    <location>
        <begin position="52"/>
        <end position="68"/>
    </location>
</feature>
<feature type="non-terminal residue" evidence="2">
    <location>
        <position position="1"/>
    </location>
</feature>
<keyword evidence="3" id="KW-1185">Reference proteome</keyword>
<gene>
    <name evidence="2" type="ORF">KK1_046014</name>
</gene>
<dbReference type="Gramene" id="C.cajan_46518.t">
    <property type="protein sequence ID" value="C.cajan_46518.t"/>
    <property type="gene ID" value="C.cajan_46518"/>
</dbReference>
<accession>A0A151UHV8</accession>
<comment type="caution">
    <text evidence="2">The sequence shown here is derived from an EMBL/GenBank/DDBJ whole genome shotgun (WGS) entry which is preliminary data.</text>
</comment>
<dbReference type="AlphaFoldDB" id="A0A151UHV8"/>
<reference evidence="2" key="1">
    <citation type="journal article" date="2012" name="Nat. Biotechnol.">
        <title>Draft genome sequence of pigeonpea (Cajanus cajan), an orphan legume crop of resource-poor farmers.</title>
        <authorList>
            <person name="Varshney R.K."/>
            <person name="Chen W."/>
            <person name="Li Y."/>
            <person name="Bharti A.K."/>
            <person name="Saxena R.K."/>
            <person name="Schlueter J.A."/>
            <person name="Donoghue M.T."/>
            <person name="Azam S."/>
            <person name="Fan G."/>
            <person name="Whaley A.M."/>
            <person name="Farmer A.D."/>
            <person name="Sheridan J."/>
            <person name="Iwata A."/>
            <person name="Tuteja R."/>
            <person name="Penmetsa R.V."/>
            <person name="Wu W."/>
            <person name="Upadhyaya H.D."/>
            <person name="Yang S.P."/>
            <person name="Shah T."/>
            <person name="Saxena K.B."/>
            <person name="Michael T."/>
            <person name="McCombie W.R."/>
            <person name="Yang B."/>
            <person name="Zhang G."/>
            <person name="Yang H."/>
            <person name="Wang J."/>
            <person name="Spillane C."/>
            <person name="Cook D.R."/>
            <person name="May G.D."/>
            <person name="Xu X."/>
            <person name="Jackson S.A."/>
        </authorList>
    </citation>
    <scope>NUCLEOTIDE SEQUENCE [LARGE SCALE GENOMIC DNA]</scope>
</reference>
<evidence type="ECO:0000313" key="3">
    <source>
        <dbReference type="Proteomes" id="UP000075243"/>
    </source>
</evidence>
<feature type="region of interest" description="Disordered" evidence="1">
    <location>
        <begin position="52"/>
        <end position="72"/>
    </location>
</feature>
<evidence type="ECO:0008006" key="4">
    <source>
        <dbReference type="Google" id="ProtNLM"/>
    </source>
</evidence>
<name>A0A151UHV8_CAJCA</name>